<accession>A0ABD0KI05</accession>
<evidence type="ECO:0000313" key="3">
    <source>
        <dbReference type="Proteomes" id="UP001519460"/>
    </source>
</evidence>
<feature type="region of interest" description="Disordered" evidence="1">
    <location>
        <begin position="1"/>
        <end position="26"/>
    </location>
</feature>
<sequence>SLNDEPSAGKSKDSDMNGGGRHQSSPVLVAMATGAVLMTRTWSRVLPCLT</sequence>
<gene>
    <name evidence="2" type="ORF">BaRGS_00022058</name>
</gene>
<reference evidence="2 3" key="1">
    <citation type="journal article" date="2023" name="Sci. Data">
        <title>Genome assembly of the Korean intertidal mud-creeper Batillaria attramentaria.</title>
        <authorList>
            <person name="Patra A.K."/>
            <person name="Ho P.T."/>
            <person name="Jun S."/>
            <person name="Lee S.J."/>
            <person name="Kim Y."/>
            <person name="Won Y.J."/>
        </authorList>
    </citation>
    <scope>NUCLEOTIDE SEQUENCE [LARGE SCALE GENOMIC DNA]</scope>
    <source>
        <strain evidence="2">Wonlab-2016</strain>
    </source>
</reference>
<organism evidence="2 3">
    <name type="scientific">Batillaria attramentaria</name>
    <dbReference type="NCBI Taxonomy" id="370345"/>
    <lineage>
        <taxon>Eukaryota</taxon>
        <taxon>Metazoa</taxon>
        <taxon>Spiralia</taxon>
        <taxon>Lophotrochozoa</taxon>
        <taxon>Mollusca</taxon>
        <taxon>Gastropoda</taxon>
        <taxon>Caenogastropoda</taxon>
        <taxon>Sorbeoconcha</taxon>
        <taxon>Cerithioidea</taxon>
        <taxon>Batillariidae</taxon>
        <taxon>Batillaria</taxon>
    </lineage>
</organism>
<name>A0ABD0KI05_9CAEN</name>
<dbReference type="AlphaFoldDB" id="A0ABD0KI05"/>
<protein>
    <submittedName>
        <fullName evidence="2">Uncharacterized protein</fullName>
    </submittedName>
</protein>
<proteinExistence type="predicted"/>
<comment type="caution">
    <text evidence="2">The sequence shown here is derived from an EMBL/GenBank/DDBJ whole genome shotgun (WGS) entry which is preliminary data.</text>
</comment>
<feature type="non-terminal residue" evidence="2">
    <location>
        <position position="1"/>
    </location>
</feature>
<dbReference type="EMBL" id="JACVVK020000175">
    <property type="protein sequence ID" value="KAK7486657.1"/>
    <property type="molecule type" value="Genomic_DNA"/>
</dbReference>
<evidence type="ECO:0000256" key="1">
    <source>
        <dbReference type="SAM" id="MobiDB-lite"/>
    </source>
</evidence>
<evidence type="ECO:0000313" key="2">
    <source>
        <dbReference type="EMBL" id="KAK7486657.1"/>
    </source>
</evidence>
<dbReference type="Proteomes" id="UP001519460">
    <property type="component" value="Unassembled WGS sequence"/>
</dbReference>
<keyword evidence="3" id="KW-1185">Reference proteome</keyword>